<dbReference type="InterPro" id="IPR032675">
    <property type="entry name" value="LRR_dom_sf"/>
</dbReference>
<proteinExistence type="predicted"/>
<keyword evidence="4" id="KW-1133">Transmembrane helix</keyword>
<dbReference type="PANTHER" id="PTHR48063">
    <property type="entry name" value="LRR RECEPTOR-LIKE KINASE"/>
    <property type="match status" value="1"/>
</dbReference>
<accession>A0AAV5DGV6</accession>
<keyword evidence="5" id="KW-0472">Membrane</keyword>
<evidence type="ECO:0000313" key="8">
    <source>
        <dbReference type="Proteomes" id="UP001054889"/>
    </source>
</evidence>
<evidence type="ECO:0000256" key="1">
    <source>
        <dbReference type="ARBA" id="ARBA00004479"/>
    </source>
</evidence>
<keyword evidence="6" id="KW-0325">Glycoprotein</keyword>
<keyword evidence="3" id="KW-0732">Signal</keyword>
<reference evidence="7" key="2">
    <citation type="submission" date="2021-12" db="EMBL/GenBank/DDBJ databases">
        <title>Resequencing data analysis of finger millet.</title>
        <authorList>
            <person name="Hatakeyama M."/>
            <person name="Aluri S."/>
            <person name="Balachadran M.T."/>
            <person name="Sivarajan S.R."/>
            <person name="Poveda L."/>
            <person name="Shimizu-Inatsugi R."/>
            <person name="Schlapbach R."/>
            <person name="Sreeman S.M."/>
            <person name="Shimizu K.K."/>
        </authorList>
    </citation>
    <scope>NUCLEOTIDE SEQUENCE</scope>
</reference>
<gene>
    <name evidence="7" type="primary">ga27784</name>
    <name evidence="7" type="ORF">PR202_ga27784</name>
</gene>
<comment type="caution">
    <text evidence="7">The sequence shown here is derived from an EMBL/GenBank/DDBJ whole genome shotgun (WGS) entry which is preliminary data.</text>
</comment>
<evidence type="ECO:0000256" key="4">
    <source>
        <dbReference type="ARBA" id="ARBA00022989"/>
    </source>
</evidence>
<evidence type="ECO:0000256" key="2">
    <source>
        <dbReference type="ARBA" id="ARBA00022692"/>
    </source>
</evidence>
<dbReference type="InterPro" id="IPR001611">
    <property type="entry name" value="Leu-rich_rpt"/>
</dbReference>
<dbReference type="AlphaFoldDB" id="A0AAV5DGV6"/>
<evidence type="ECO:0000313" key="7">
    <source>
        <dbReference type="EMBL" id="GJN09752.1"/>
    </source>
</evidence>
<evidence type="ECO:0000256" key="3">
    <source>
        <dbReference type="ARBA" id="ARBA00022729"/>
    </source>
</evidence>
<organism evidence="7 8">
    <name type="scientific">Eleusine coracana subsp. coracana</name>
    <dbReference type="NCBI Taxonomy" id="191504"/>
    <lineage>
        <taxon>Eukaryota</taxon>
        <taxon>Viridiplantae</taxon>
        <taxon>Streptophyta</taxon>
        <taxon>Embryophyta</taxon>
        <taxon>Tracheophyta</taxon>
        <taxon>Spermatophyta</taxon>
        <taxon>Magnoliopsida</taxon>
        <taxon>Liliopsida</taxon>
        <taxon>Poales</taxon>
        <taxon>Poaceae</taxon>
        <taxon>PACMAD clade</taxon>
        <taxon>Chloridoideae</taxon>
        <taxon>Cynodonteae</taxon>
        <taxon>Eleusininae</taxon>
        <taxon>Eleusine</taxon>
    </lineage>
</organism>
<dbReference type="PANTHER" id="PTHR48063:SF112">
    <property type="entry name" value="RECEPTOR LIKE PROTEIN 30-LIKE"/>
    <property type="match status" value="1"/>
</dbReference>
<evidence type="ECO:0000256" key="6">
    <source>
        <dbReference type="ARBA" id="ARBA00023180"/>
    </source>
</evidence>
<name>A0AAV5DGV6_ELECO</name>
<dbReference type="Gene3D" id="3.80.10.10">
    <property type="entry name" value="Ribonuclease Inhibitor"/>
    <property type="match status" value="1"/>
</dbReference>
<keyword evidence="8" id="KW-1185">Reference proteome</keyword>
<dbReference type="GO" id="GO:0016020">
    <property type="term" value="C:membrane"/>
    <property type="evidence" value="ECO:0007669"/>
    <property type="project" value="UniProtKB-SubCell"/>
</dbReference>
<dbReference type="Proteomes" id="UP001054889">
    <property type="component" value="Unassembled WGS sequence"/>
</dbReference>
<comment type="subcellular location">
    <subcellularLocation>
        <location evidence="1">Membrane</location>
        <topology evidence="1">Single-pass type I membrane protein</topology>
    </subcellularLocation>
</comment>
<dbReference type="EMBL" id="BQKI01000016">
    <property type="protein sequence ID" value="GJN09752.1"/>
    <property type="molecule type" value="Genomic_DNA"/>
</dbReference>
<reference evidence="7" key="1">
    <citation type="journal article" date="2018" name="DNA Res.">
        <title>Multiple hybrid de novo genome assembly of finger millet, an orphan allotetraploid crop.</title>
        <authorList>
            <person name="Hatakeyama M."/>
            <person name="Aluri S."/>
            <person name="Balachadran M.T."/>
            <person name="Sivarajan S.R."/>
            <person name="Patrignani A."/>
            <person name="Gruter S."/>
            <person name="Poveda L."/>
            <person name="Shimizu-Inatsugi R."/>
            <person name="Baeten J."/>
            <person name="Francoijs K.J."/>
            <person name="Nataraja K.N."/>
            <person name="Reddy Y.A.N."/>
            <person name="Phadnis S."/>
            <person name="Ravikumar R.L."/>
            <person name="Schlapbach R."/>
            <person name="Sreeman S.M."/>
            <person name="Shimizu K.K."/>
        </authorList>
    </citation>
    <scope>NUCLEOTIDE SEQUENCE</scope>
</reference>
<protein>
    <submittedName>
        <fullName evidence="7">Uncharacterized protein</fullName>
    </submittedName>
</protein>
<dbReference type="InterPro" id="IPR046956">
    <property type="entry name" value="RLP23-like"/>
</dbReference>
<evidence type="ECO:0000256" key="5">
    <source>
        <dbReference type="ARBA" id="ARBA00023136"/>
    </source>
</evidence>
<sequence>MKILESLDLSWNVLSSSIPSSITNLMFLASLNLSSNHLSGVIPTGSQLQTIADPSIYSNNSGLCGFPLDVPCSDGPTNMPALSRHRHGQDIESLSWYYSVMAGLTFGFWGWWGSVLLLPCWRVAIFGLIDHLLQKVARRFSFTILIMSV</sequence>
<dbReference type="SUPFAM" id="SSF52058">
    <property type="entry name" value="L domain-like"/>
    <property type="match status" value="1"/>
</dbReference>
<dbReference type="Pfam" id="PF00560">
    <property type="entry name" value="LRR_1"/>
    <property type="match status" value="2"/>
</dbReference>
<keyword evidence="2" id="KW-0812">Transmembrane</keyword>